<dbReference type="InterPro" id="IPR011993">
    <property type="entry name" value="PH-like_dom_sf"/>
</dbReference>
<name>A0ABQ7J4I1_9APIC</name>
<dbReference type="PANTHER" id="PTHR23318">
    <property type="entry name" value="ATP SYNTHASE GAMMA-RELATED"/>
    <property type="match status" value="1"/>
</dbReference>
<organism evidence="2 3">
    <name type="scientific">Cardiosporidium cionae</name>
    <dbReference type="NCBI Taxonomy" id="476202"/>
    <lineage>
        <taxon>Eukaryota</taxon>
        <taxon>Sar</taxon>
        <taxon>Alveolata</taxon>
        <taxon>Apicomplexa</taxon>
        <taxon>Aconoidasida</taxon>
        <taxon>Nephromycida</taxon>
        <taxon>Cardiosporidium</taxon>
    </lineage>
</organism>
<dbReference type="Pfam" id="PF22972">
    <property type="entry name" value="EVH1_PP4R3"/>
    <property type="match status" value="1"/>
</dbReference>
<feature type="domain" description="PP4R3 EVH1-like" evidence="1">
    <location>
        <begin position="227"/>
        <end position="322"/>
    </location>
</feature>
<reference evidence="2 3" key="1">
    <citation type="journal article" date="2020" name="bioRxiv">
        <title>Metabolic contributions of an alphaproteobacterial endosymbiont in the apicomplexan Cardiosporidium cionae.</title>
        <authorList>
            <person name="Hunter E.S."/>
            <person name="Paight C.J."/>
            <person name="Lane C.E."/>
        </authorList>
    </citation>
    <scope>NUCLEOTIDE SEQUENCE [LARGE SCALE GENOMIC DNA]</scope>
    <source>
        <strain evidence="2">ESH_2018</strain>
    </source>
</reference>
<comment type="caution">
    <text evidence="2">The sequence shown here is derived from an EMBL/GenBank/DDBJ whole genome shotgun (WGS) entry which is preliminary data.</text>
</comment>
<gene>
    <name evidence="2" type="ORF">IE077_002187</name>
</gene>
<dbReference type="Gene3D" id="2.30.29.30">
    <property type="entry name" value="Pleckstrin-homology domain (PH domain)/Phosphotyrosine-binding domain (PTB)"/>
    <property type="match status" value="1"/>
</dbReference>
<evidence type="ECO:0000259" key="1">
    <source>
        <dbReference type="Pfam" id="PF22972"/>
    </source>
</evidence>
<sequence length="366" mass="40055">MTDPHSVSHPSHFEDGGISENGATTSFLLSTDPCSIPSSNLAFEHCQEGVKENAGTDTVLSPLKFDGNEKTLASPQDEATLPTDHQAEGYSFFITSMNDATEKIAEGPANQSPADAALEVETKPMTPSLTGFEVEGSSASMYISSSNSMDSTSLGYCAPERMISQEPSGEEIGLHSLESTSSLDPASPYTEVSNEILFPCKQAAVKYTGSGLGYEANFINAMSANLRRVKVYEVISDTGVWCDKGTGRFRVREDDLDTAGLIVESEEEPYTIYVDTIVRYNRDYMRQKDSIITWQDGENPDLYRALSFQHPYGCCSCWTFLQAHAPECCHSSDSEDEAHTFFVLPSPSKFSLQAIIDFLDSNVCLF</sequence>
<accession>A0ABQ7J4I1</accession>
<evidence type="ECO:0000313" key="3">
    <source>
        <dbReference type="Proteomes" id="UP000823046"/>
    </source>
</evidence>
<dbReference type="InterPro" id="IPR051137">
    <property type="entry name" value="PP4R3-like"/>
</dbReference>
<dbReference type="InterPro" id="IPR055236">
    <property type="entry name" value="EVH1_PP4R3"/>
</dbReference>
<evidence type="ECO:0000313" key="2">
    <source>
        <dbReference type="EMBL" id="KAF8818100.1"/>
    </source>
</evidence>
<proteinExistence type="predicted"/>
<dbReference type="Proteomes" id="UP000823046">
    <property type="component" value="Unassembled WGS sequence"/>
</dbReference>
<keyword evidence="3" id="KW-1185">Reference proteome</keyword>
<dbReference type="EMBL" id="JADAQX010001105">
    <property type="protein sequence ID" value="KAF8818100.1"/>
    <property type="molecule type" value="Genomic_DNA"/>
</dbReference>
<dbReference type="PANTHER" id="PTHR23318:SF0">
    <property type="entry name" value="SERINE_THREONINE-PROTEIN PHOSPHATASE 4 REGULATORY SUBUNIT 3"/>
    <property type="match status" value="1"/>
</dbReference>
<protein>
    <recommendedName>
        <fullName evidence="1">PP4R3 EVH1-like domain-containing protein</fullName>
    </recommendedName>
</protein>